<evidence type="ECO:0000259" key="12">
    <source>
        <dbReference type="PROSITE" id="PS51864"/>
    </source>
</evidence>
<dbReference type="AlphaFoldDB" id="V3ZR74"/>
<dbReference type="OrthoDB" id="291007at2759"/>
<dbReference type="RefSeq" id="XP_009055532.1">
    <property type="nucleotide sequence ID" value="XM_009057284.1"/>
</dbReference>
<feature type="chain" id="PRO_5005148350" description="Metalloendopeptidase" evidence="11">
    <location>
        <begin position="17"/>
        <end position="264"/>
    </location>
</feature>
<dbReference type="Pfam" id="PF01400">
    <property type="entry name" value="Astacin"/>
    <property type="match status" value="1"/>
</dbReference>
<dbReference type="GO" id="GO:0006508">
    <property type="term" value="P:proteolysis"/>
    <property type="evidence" value="ECO:0007669"/>
    <property type="project" value="UniProtKB-KW"/>
</dbReference>
<evidence type="ECO:0000256" key="2">
    <source>
        <dbReference type="ARBA" id="ARBA00022723"/>
    </source>
</evidence>
<comment type="cofactor">
    <cofactor evidence="10 11">
        <name>Zn(2+)</name>
        <dbReference type="ChEBI" id="CHEBI:29105"/>
    </cofactor>
    <text evidence="10 11">Binds 1 zinc ion per subunit.</text>
</comment>
<dbReference type="OMA" id="YHNRTCI"/>
<name>V3ZR74_LOTGI</name>
<proteinExistence type="predicted"/>
<sequence length="264" mass="30314">MKPVWFLWVFMGLTYSIPINQNTTERTDTEFDEDYPEENPGLFEGDIELREGEDPNNRNAVTDKSRLWSNGKVPYTISSHYPSNDQATIRNAMRTIEEKTKVNGKKCIHFTPHNNERQYIRFESGTGCHTPIGKGHTSSTVTLGRGCLHTGVVMHEINHALGTYHEQSRHDRDNYITVDYSNIQKGQEHNFVKFKSSNIDELNQPYDFQSIMHYSAYSFAKDRSKPVIVPKIKGVVLGQRTHLSTIDIKEIQILYGCIPRPHGK</sequence>
<dbReference type="InterPro" id="IPR024079">
    <property type="entry name" value="MetalloPept_cat_dom_sf"/>
</dbReference>
<dbReference type="GeneID" id="20246145"/>
<keyword evidence="9" id="KW-0325">Glycoprotein</keyword>
<protein>
    <recommendedName>
        <fullName evidence="11">Metalloendopeptidase</fullName>
        <ecNumber evidence="11">3.4.24.-</ecNumber>
    </recommendedName>
</protein>
<dbReference type="HOGENOM" id="CLU_017286_2_3_1"/>
<dbReference type="EC" id="3.4.24.-" evidence="11"/>
<dbReference type="CTD" id="20246145"/>
<dbReference type="FunFam" id="3.40.390.10:FF:000015">
    <property type="entry name" value="Meprin A subunit"/>
    <property type="match status" value="1"/>
</dbReference>
<feature type="domain" description="Peptidase M12A" evidence="12">
    <location>
        <begin position="59"/>
        <end position="258"/>
    </location>
</feature>
<evidence type="ECO:0000256" key="4">
    <source>
        <dbReference type="ARBA" id="ARBA00022801"/>
    </source>
</evidence>
<dbReference type="EMBL" id="KB201890">
    <property type="protein sequence ID" value="ESO93913.1"/>
    <property type="molecule type" value="Genomic_DNA"/>
</dbReference>
<dbReference type="InterPro" id="IPR034035">
    <property type="entry name" value="Astacin-like_dom"/>
</dbReference>
<feature type="binding site" evidence="10">
    <location>
        <position position="159"/>
    </location>
    <ligand>
        <name>Zn(2+)</name>
        <dbReference type="ChEBI" id="CHEBI:29105"/>
        <note>catalytic</note>
    </ligand>
</feature>
<evidence type="ECO:0000256" key="6">
    <source>
        <dbReference type="ARBA" id="ARBA00023049"/>
    </source>
</evidence>
<evidence type="ECO:0000256" key="9">
    <source>
        <dbReference type="ARBA" id="ARBA00023180"/>
    </source>
</evidence>
<comment type="caution">
    <text evidence="10">Lacks conserved residue(s) required for the propagation of feature annotation.</text>
</comment>
<keyword evidence="3 11" id="KW-0732">Signal</keyword>
<organism evidence="13 14">
    <name type="scientific">Lottia gigantea</name>
    <name type="common">Giant owl limpet</name>
    <dbReference type="NCBI Taxonomy" id="225164"/>
    <lineage>
        <taxon>Eukaryota</taxon>
        <taxon>Metazoa</taxon>
        <taxon>Spiralia</taxon>
        <taxon>Lophotrochozoa</taxon>
        <taxon>Mollusca</taxon>
        <taxon>Gastropoda</taxon>
        <taxon>Patellogastropoda</taxon>
        <taxon>Lottioidea</taxon>
        <taxon>Lottiidae</taxon>
        <taxon>Lottia</taxon>
    </lineage>
</organism>
<keyword evidence="4 10" id="KW-0378">Hydrolase</keyword>
<evidence type="ECO:0000256" key="1">
    <source>
        <dbReference type="ARBA" id="ARBA00022670"/>
    </source>
</evidence>
<feature type="binding site" evidence="10">
    <location>
        <position position="155"/>
    </location>
    <ligand>
        <name>Zn(2+)</name>
        <dbReference type="ChEBI" id="CHEBI:29105"/>
        <note>catalytic</note>
    </ligand>
</feature>
<evidence type="ECO:0000256" key="10">
    <source>
        <dbReference type="PROSITE-ProRule" id="PRU01211"/>
    </source>
</evidence>
<evidence type="ECO:0000256" key="3">
    <source>
        <dbReference type="ARBA" id="ARBA00022729"/>
    </source>
</evidence>
<keyword evidence="5 10" id="KW-0862">Zinc</keyword>
<evidence type="ECO:0000256" key="5">
    <source>
        <dbReference type="ARBA" id="ARBA00022833"/>
    </source>
</evidence>
<accession>V3ZR74</accession>
<dbReference type="SUPFAM" id="SSF55486">
    <property type="entry name" value="Metalloproteases ('zincins'), catalytic domain"/>
    <property type="match status" value="1"/>
</dbReference>
<dbReference type="PANTHER" id="PTHR10127:SF780">
    <property type="entry name" value="METALLOENDOPEPTIDASE"/>
    <property type="match status" value="1"/>
</dbReference>
<keyword evidence="14" id="KW-1185">Reference proteome</keyword>
<evidence type="ECO:0000256" key="11">
    <source>
        <dbReference type="RuleBase" id="RU361183"/>
    </source>
</evidence>
<evidence type="ECO:0000256" key="8">
    <source>
        <dbReference type="ARBA" id="ARBA00023157"/>
    </source>
</evidence>
<evidence type="ECO:0000256" key="7">
    <source>
        <dbReference type="ARBA" id="ARBA00023145"/>
    </source>
</evidence>
<dbReference type="Gene3D" id="3.40.390.10">
    <property type="entry name" value="Collagenase (Catalytic Domain)"/>
    <property type="match status" value="1"/>
</dbReference>
<dbReference type="InterPro" id="IPR006026">
    <property type="entry name" value="Peptidase_Metallo"/>
</dbReference>
<dbReference type="PANTHER" id="PTHR10127">
    <property type="entry name" value="DISCOIDIN, CUB, EGF, LAMININ , AND ZINC METALLOPROTEASE DOMAIN CONTAINING"/>
    <property type="match status" value="1"/>
</dbReference>
<evidence type="ECO:0000313" key="14">
    <source>
        <dbReference type="Proteomes" id="UP000030746"/>
    </source>
</evidence>
<keyword evidence="2 10" id="KW-0479">Metal-binding</keyword>
<dbReference type="KEGG" id="lgi:LOTGIDRAFT_209446"/>
<keyword evidence="1 10" id="KW-0645">Protease</keyword>
<dbReference type="PRINTS" id="PR00480">
    <property type="entry name" value="ASTACIN"/>
</dbReference>
<feature type="active site" evidence="10">
    <location>
        <position position="156"/>
    </location>
</feature>
<keyword evidence="7" id="KW-0865">Zymogen</keyword>
<evidence type="ECO:0000313" key="13">
    <source>
        <dbReference type="EMBL" id="ESO93913.1"/>
    </source>
</evidence>
<keyword evidence="8" id="KW-1015">Disulfide bond</keyword>
<dbReference type="CDD" id="cd04280">
    <property type="entry name" value="ZnMc_astacin_like"/>
    <property type="match status" value="1"/>
</dbReference>
<keyword evidence="6 10" id="KW-0482">Metalloprotease</keyword>
<dbReference type="PROSITE" id="PS51864">
    <property type="entry name" value="ASTACIN"/>
    <property type="match status" value="1"/>
</dbReference>
<dbReference type="GO" id="GO:0004222">
    <property type="term" value="F:metalloendopeptidase activity"/>
    <property type="evidence" value="ECO:0007669"/>
    <property type="project" value="UniProtKB-UniRule"/>
</dbReference>
<dbReference type="GO" id="GO:0008270">
    <property type="term" value="F:zinc ion binding"/>
    <property type="evidence" value="ECO:0007669"/>
    <property type="project" value="UniProtKB-UniRule"/>
</dbReference>
<dbReference type="SMART" id="SM00235">
    <property type="entry name" value="ZnMc"/>
    <property type="match status" value="1"/>
</dbReference>
<reference evidence="13 14" key="1">
    <citation type="journal article" date="2013" name="Nature">
        <title>Insights into bilaterian evolution from three spiralian genomes.</title>
        <authorList>
            <person name="Simakov O."/>
            <person name="Marletaz F."/>
            <person name="Cho S.J."/>
            <person name="Edsinger-Gonzales E."/>
            <person name="Havlak P."/>
            <person name="Hellsten U."/>
            <person name="Kuo D.H."/>
            <person name="Larsson T."/>
            <person name="Lv J."/>
            <person name="Arendt D."/>
            <person name="Savage R."/>
            <person name="Osoegawa K."/>
            <person name="de Jong P."/>
            <person name="Grimwood J."/>
            <person name="Chapman J.A."/>
            <person name="Shapiro H."/>
            <person name="Aerts A."/>
            <person name="Otillar R.P."/>
            <person name="Terry A.Y."/>
            <person name="Boore J.L."/>
            <person name="Grigoriev I.V."/>
            <person name="Lindberg D.R."/>
            <person name="Seaver E.C."/>
            <person name="Weisblat D.A."/>
            <person name="Putnam N.H."/>
            <person name="Rokhsar D.S."/>
        </authorList>
    </citation>
    <scope>NUCLEOTIDE SEQUENCE [LARGE SCALE GENOMIC DNA]</scope>
</reference>
<dbReference type="Proteomes" id="UP000030746">
    <property type="component" value="Unassembled WGS sequence"/>
</dbReference>
<gene>
    <name evidence="13" type="ORF">LOTGIDRAFT_209446</name>
</gene>
<feature type="binding site" evidence="10">
    <location>
        <position position="165"/>
    </location>
    <ligand>
        <name>Zn(2+)</name>
        <dbReference type="ChEBI" id="CHEBI:29105"/>
        <note>catalytic</note>
    </ligand>
</feature>
<feature type="signal peptide" evidence="11">
    <location>
        <begin position="1"/>
        <end position="16"/>
    </location>
</feature>
<dbReference type="InterPro" id="IPR001506">
    <property type="entry name" value="Peptidase_M12A"/>
</dbReference>